<accession>A0A8B9V825</accession>
<keyword evidence="2" id="KW-1185">Reference proteome</keyword>
<reference evidence="1" key="2">
    <citation type="submission" date="2025-09" db="UniProtKB">
        <authorList>
            <consortium name="Ensembl"/>
        </authorList>
    </citation>
    <scope>IDENTIFICATION</scope>
</reference>
<dbReference type="Ensembl" id="ENSAZOT00000019135.1">
    <property type="protein sequence ID" value="ENSAZOP00000017806.1"/>
    <property type="gene ID" value="ENSAZOG00000011593.1"/>
</dbReference>
<protein>
    <submittedName>
        <fullName evidence="1">Uncharacterized protein</fullName>
    </submittedName>
</protein>
<dbReference type="AlphaFoldDB" id="A0A8B9V825"/>
<sequence length="94" mass="10149">MQRAVAFWRPPLGDEFGQWSCPRTSPDCTPGLPSSVMEVFCHCCHLPCTAGVSASARRQRQQCKEVGSERAGTGDSLTSGFILWATFSGGSPIR</sequence>
<dbReference type="Proteomes" id="UP000694549">
    <property type="component" value="Unplaced"/>
</dbReference>
<proteinExistence type="predicted"/>
<name>A0A8B9V825_9AVES</name>
<reference evidence="1" key="1">
    <citation type="submission" date="2025-08" db="UniProtKB">
        <authorList>
            <consortium name="Ensembl"/>
        </authorList>
    </citation>
    <scope>IDENTIFICATION</scope>
</reference>
<evidence type="ECO:0000313" key="1">
    <source>
        <dbReference type="Ensembl" id="ENSAZOP00000017806.1"/>
    </source>
</evidence>
<evidence type="ECO:0000313" key="2">
    <source>
        <dbReference type="Proteomes" id="UP000694549"/>
    </source>
</evidence>
<organism evidence="1 2">
    <name type="scientific">Anas zonorhyncha</name>
    <name type="common">Eastern spot-billed duck</name>
    <dbReference type="NCBI Taxonomy" id="75864"/>
    <lineage>
        <taxon>Eukaryota</taxon>
        <taxon>Metazoa</taxon>
        <taxon>Chordata</taxon>
        <taxon>Craniata</taxon>
        <taxon>Vertebrata</taxon>
        <taxon>Euteleostomi</taxon>
        <taxon>Archelosauria</taxon>
        <taxon>Archosauria</taxon>
        <taxon>Dinosauria</taxon>
        <taxon>Saurischia</taxon>
        <taxon>Theropoda</taxon>
        <taxon>Coelurosauria</taxon>
        <taxon>Aves</taxon>
        <taxon>Neognathae</taxon>
        <taxon>Galloanserae</taxon>
        <taxon>Anseriformes</taxon>
        <taxon>Anatidae</taxon>
        <taxon>Anatinae</taxon>
        <taxon>Anas</taxon>
    </lineage>
</organism>